<reference evidence="3 4" key="1">
    <citation type="submission" date="2012-06" db="EMBL/GenBank/DDBJ databases">
        <title>Finished chromosome of genome of Microcoleus sp. PCC 7113.</title>
        <authorList>
            <consortium name="US DOE Joint Genome Institute"/>
            <person name="Gugger M."/>
            <person name="Coursin T."/>
            <person name="Rippka R."/>
            <person name="Tandeau De Marsac N."/>
            <person name="Huntemann M."/>
            <person name="Wei C.-L."/>
            <person name="Han J."/>
            <person name="Detter J.C."/>
            <person name="Han C."/>
            <person name="Tapia R."/>
            <person name="Chen A."/>
            <person name="Kyrpides N."/>
            <person name="Mavromatis K."/>
            <person name="Markowitz V."/>
            <person name="Szeto E."/>
            <person name="Ivanova N."/>
            <person name="Pagani I."/>
            <person name="Pati A."/>
            <person name="Goodwin L."/>
            <person name="Nordberg H.P."/>
            <person name="Cantor M.N."/>
            <person name="Hua S.X."/>
            <person name="Woyke T."/>
            <person name="Kerfeld C.A."/>
        </authorList>
    </citation>
    <scope>NUCLEOTIDE SEQUENCE [LARGE SCALE GENOMIC DNA]</scope>
    <source>
        <strain evidence="3 4">PCC 7113</strain>
    </source>
</reference>
<dbReference type="KEGG" id="mic:Mic7113_4076"/>
<dbReference type="EMBL" id="CP003630">
    <property type="protein sequence ID" value="AFZ19780.1"/>
    <property type="molecule type" value="Genomic_DNA"/>
</dbReference>
<proteinExistence type="predicted"/>
<dbReference type="STRING" id="1173027.Mic7113_4076"/>
<feature type="domain" description="DUF4347" evidence="2">
    <location>
        <begin position="47"/>
        <end position="120"/>
    </location>
</feature>
<feature type="region of interest" description="Disordered" evidence="1">
    <location>
        <begin position="102"/>
        <end position="122"/>
    </location>
</feature>
<protein>
    <recommendedName>
        <fullName evidence="2">DUF4347 domain-containing protein</fullName>
    </recommendedName>
</protein>
<name>K9WH87_9CYAN</name>
<dbReference type="Pfam" id="PF14252">
    <property type="entry name" value="DUF4347"/>
    <property type="match status" value="1"/>
</dbReference>
<evidence type="ECO:0000256" key="1">
    <source>
        <dbReference type="SAM" id="MobiDB-lite"/>
    </source>
</evidence>
<feature type="compositionally biased region" description="Polar residues" evidence="1">
    <location>
        <begin position="109"/>
        <end position="122"/>
    </location>
</feature>
<gene>
    <name evidence="3" type="ORF">Mic7113_4076</name>
</gene>
<dbReference type="HOGENOM" id="CLU_2024066_0_0_3"/>
<organism evidence="3 4">
    <name type="scientific">Allocoleopsis franciscana PCC 7113</name>
    <dbReference type="NCBI Taxonomy" id="1173027"/>
    <lineage>
        <taxon>Bacteria</taxon>
        <taxon>Bacillati</taxon>
        <taxon>Cyanobacteriota</taxon>
        <taxon>Cyanophyceae</taxon>
        <taxon>Coleofasciculales</taxon>
        <taxon>Coleofasciculaceae</taxon>
        <taxon>Allocoleopsis</taxon>
        <taxon>Allocoleopsis franciscana</taxon>
    </lineage>
</organism>
<sequence length="122" mass="13293">MSSGLPPVYSYGERYANSLLALVFIDSQVMVIHGHLLVNGKNFCQSLMFIDSLIANANKLNENVAPGVEVIFFDAIKDEVAQIAEALTQHTNVSHIHIVSHGQAGSLPPESTQLQHQVLKTN</sequence>
<dbReference type="OrthoDB" id="468610at2"/>
<evidence type="ECO:0000313" key="4">
    <source>
        <dbReference type="Proteomes" id="UP000010471"/>
    </source>
</evidence>
<dbReference type="AlphaFoldDB" id="K9WH87"/>
<keyword evidence="4" id="KW-1185">Reference proteome</keyword>
<dbReference type="RefSeq" id="WP_015183916.1">
    <property type="nucleotide sequence ID" value="NC_019738.1"/>
</dbReference>
<evidence type="ECO:0000313" key="3">
    <source>
        <dbReference type="EMBL" id="AFZ19780.1"/>
    </source>
</evidence>
<evidence type="ECO:0000259" key="2">
    <source>
        <dbReference type="Pfam" id="PF14252"/>
    </source>
</evidence>
<dbReference type="eggNOG" id="COG2931">
    <property type="taxonomic scope" value="Bacteria"/>
</dbReference>
<dbReference type="Proteomes" id="UP000010471">
    <property type="component" value="Chromosome"/>
</dbReference>
<dbReference type="InterPro" id="IPR025592">
    <property type="entry name" value="DUF4347"/>
</dbReference>
<accession>K9WH87</accession>